<feature type="region of interest" description="Disordered" evidence="1">
    <location>
        <begin position="189"/>
        <end position="269"/>
    </location>
</feature>
<name>A0AAV4GHF9_9GAST</name>
<dbReference type="InterPro" id="IPR050122">
    <property type="entry name" value="RTK"/>
</dbReference>
<reference evidence="3 4" key="1">
    <citation type="journal article" date="2021" name="Elife">
        <title>Chloroplast acquisition without the gene transfer in kleptoplastic sea slugs, Plakobranchus ocellatus.</title>
        <authorList>
            <person name="Maeda T."/>
            <person name="Takahashi S."/>
            <person name="Yoshida T."/>
            <person name="Shimamura S."/>
            <person name="Takaki Y."/>
            <person name="Nagai Y."/>
            <person name="Toyoda A."/>
            <person name="Suzuki Y."/>
            <person name="Arimoto A."/>
            <person name="Ishii H."/>
            <person name="Satoh N."/>
            <person name="Nishiyama T."/>
            <person name="Hasebe M."/>
            <person name="Maruyama T."/>
            <person name="Minagawa J."/>
            <person name="Obokata J."/>
            <person name="Shigenobu S."/>
        </authorList>
    </citation>
    <scope>NUCLEOTIDE SEQUENCE [LARGE SCALE GENOMIC DNA]</scope>
</reference>
<dbReference type="GO" id="GO:0043235">
    <property type="term" value="C:receptor complex"/>
    <property type="evidence" value="ECO:0007669"/>
    <property type="project" value="TreeGrafter"/>
</dbReference>
<sequence length="269" mass="30509">MAPESLYGQVYTTKSDIWSYGIVLWETVTLGASPYPGIPPERLFPLLSTGYRMDKPDECPDELYAIMQKCWKSEPEQRPTFAELVRFLDNILQQNTDYLDLSGENYIEHSSGFDFEGKDFLMSLESDTDKEQKLTSSSPRDYKNQPKPSSIDDKTLGYRNLQPLNSDLTYPELSVTPIIEDIVKVKHDMSSCHQEENEEGSNESEVETESSQLLTPDLDDKTKGQGFILSSDSFGSSLKAPTCGQDETQSRYKIDPTARPRVHENLTYV</sequence>
<gene>
    <name evidence="3" type="ORF">ElyMa_002423500</name>
</gene>
<organism evidence="3 4">
    <name type="scientific">Elysia marginata</name>
    <dbReference type="NCBI Taxonomy" id="1093978"/>
    <lineage>
        <taxon>Eukaryota</taxon>
        <taxon>Metazoa</taxon>
        <taxon>Spiralia</taxon>
        <taxon>Lophotrochozoa</taxon>
        <taxon>Mollusca</taxon>
        <taxon>Gastropoda</taxon>
        <taxon>Heterobranchia</taxon>
        <taxon>Euthyneura</taxon>
        <taxon>Panpulmonata</taxon>
        <taxon>Sacoglossa</taxon>
        <taxon>Placobranchoidea</taxon>
        <taxon>Plakobranchidae</taxon>
        <taxon>Elysia</taxon>
    </lineage>
</organism>
<dbReference type="PANTHER" id="PTHR24416">
    <property type="entry name" value="TYROSINE-PROTEIN KINASE RECEPTOR"/>
    <property type="match status" value="1"/>
</dbReference>
<dbReference type="InterPro" id="IPR000719">
    <property type="entry name" value="Prot_kinase_dom"/>
</dbReference>
<dbReference type="Proteomes" id="UP000762676">
    <property type="component" value="Unassembled WGS sequence"/>
</dbReference>
<protein>
    <submittedName>
        <fullName evidence="3">Fibroblast growth factor receptor 2</fullName>
    </submittedName>
</protein>
<dbReference type="AlphaFoldDB" id="A0AAV4GHF9"/>
<proteinExistence type="predicted"/>
<keyword evidence="4" id="KW-1185">Reference proteome</keyword>
<dbReference type="GO" id="GO:0005524">
    <property type="term" value="F:ATP binding"/>
    <property type="evidence" value="ECO:0007669"/>
    <property type="project" value="InterPro"/>
</dbReference>
<dbReference type="GO" id="GO:0004714">
    <property type="term" value="F:transmembrane receptor protein tyrosine kinase activity"/>
    <property type="evidence" value="ECO:0007669"/>
    <property type="project" value="TreeGrafter"/>
</dbReference>
<dbReference type="GO" id="GO:0005886">
    <property type="term" value="C:plasma membrane"/>
    <property type="evidence" value="ECO:0007669"/>
    <property type="project" value="TreeGrafter"/>
</dbReference>
<feature type="compositionally biased region" description="Basic and acidic residues" evidence="1">
    <location>
        <begin position="248"/>
        <end position="269"/>
    </location>
</feature>
<evidence type="ECO:0000313" key="3">
    <source>
        <dbReference type="EMBL" id="GFR84689.1"/>
    </source>
</evidence>
<dbReference type="PROSITE" id="PS50011">
    <property type="entry name" value="PROTEIN_KINASE_DOM"/>
    <property type="match status" value="1"/>
</dbReference>
<dbReference type="PRINTS" id="PR00109">
    <property type="entry name" value="TYRKINASE"/>
</dbReference>
<dbReference type="PANTHER" id="PTHR24416:SF611">
    <property type="entry name" value="TYROSINE-PROTEIN KINASE TRANSMEMBRANE RECEPTOR ROR"/>
    <property type="match status" value="1"/>
</dbReference>
<dbReference type="InterPro" id="IPR011009">
    <property type="entry name" value="Kinase-like_dom_sf"/>
</dbReference>
<evidence type="ECO:0000256" key="1">
    <source>
        <dbReference type="SAM" id="MobiDB-lite"/>
    </source>
</evidence>
<dbReference type="SUPFAM" id="SSF56112">
    <property type="entry name" value="Protein kinase-like (PK-like)"/>
    <property type="match status" value="1"/>
</dbReference>
<feature type="region of interest" description="Disordered" evidence="1">
    <location>
        <begin position="127"/>
        <end position="157"/>
    </location>
</feature>
<evidence type="ECO:0000313" key="4">
    <source>
        <dbReference type="Proteomes" id="UP000762676"/>
    </source>
</evidence>
<feature type="compositionally biased region" description="Basic and acidic residues" evidence="1">
    <location>
        <begin position="140"/>
        <end position="156"/>
    </location>
</feature>
<feature type="compositionally biased region" description="Acidic residues" evidence="1">
    <location>
        <begin position="196"/>
        <end position="208"/>
    </location>
</feature>
<dbReference type="SMART" id="SM00219">
    <property type="entry name" value="TyrKc"/>
    <property type="match status" value="1"/>
</dbReference>
<dbReference type="InterPro" id="IPR001245">
    <property type="entry name" value="Ser-Thr/Tyr_kinase_cat_dom"/>
</dbReference>
<dbReference type="Pfam" id="PF07714">
    <property type="entry name" value="PK_Tyr_Ser-Thr"/>
    <property type="match status" value="1"/>
</dbReference>
<evidence type="ECO:0000259" key="2">
    <source>
        <dbReference type="PROSITE" id="PS50011"/>
    </source>
</evidence>
<comment type="caution">
    <text evidence="3">The sequence shown here is derived from an EMBL/GenBank/DDBJ whole genome shotgun (WGS) entry which is preliminary data.</text>
</comment>
<accession>A0AAV4GHF9</accession>
<feature type="domain" description="Protein kinase" evidence="2">
    <location>
        <begin position="1"/>
        <end position="92"/>
    </location>
</feature>
<dbReference type="GO" id="GO:0007169">
    <property type="term" value="P:cell surface receptor protein tyrosine kinase signaling pathway"/>
    <property type="evidence" value="ECO:0007669"/>
    <property type="project" value="TreeGrafter"/>
</dbReference>
<dbReference type="InterPro" id="IPR020635">
    <property type="entry name" value="Tyr_kinase_cat_dom"/>
</dbReference>
<dbReference type="Gene3D" id="1.10.510.10">
    <property type="entry name" value="Transferase(Phosphotransferase) domain 1"/>
    <property type="match status" value="1"/>
</dbReference>
<keyword evidence="3" id="KW-0675">Receptor</keyword>
<dbReference type="EMBL" id="BMAT01004965">
    <property type="protein sequence ID" value="GFR84689.1"/>
    <property type="molecule type" value="Genomic_DNA"/>
</dbReference>
<dbReference type="FunFam" id="1.10.510.10:FF:001927">
    <property type="entry name" value="Receptor protein-tyrosine kinase"/>
    <property type="match status" value="1"/>
</dbReference>